<sequence>MMPEIIECEEFEELSVRVSALLEDGELRLDERITTKGYLAAAMKGGQITLRATKYVGTIPLTSEISVRVKPRATIANLSYMLVRSGIIPTAISGFSRGYLPRFTAADNVEKIYGRSLIDGAKLIAKRGFMKEYIRPPNPSPWRGRLLASDTIRRHTAKGVRYRHEFDHSTLSPSTIENIALKAALYQTKRWFHENDRRNPIIGEAKAILHDLWPVADWKGRRSDLVSRLAQRIRTLSPQLPHYRDPLWASLLILQSTLPEVGFDGFVRLDSLIVDISSVFEAYLRKELADKLRPHGYTVEDGNKVPAPFFIDARIFTVHPDIVIKKDGKIVALLDAKYKPDPKEQDRYEVLSFMDAMGVSIGGFVCPAIENDTSRYLGETASGKRLVSLRHDLSVADPVVESDRFAQNVLRMLAGDRTFI</sequence>
<dbReference type="RefSeq" id="WP_128233970.1">
    <property type="nucleotide sequence ID" value="NZ_SAUY01000046.1"/>
</dbReference>
<dbReference type="Pfam" id="PF10117">
    <property type="entry name" value="McrBC"/>
    <property type="match status" value="1"/>
</dbReference>
<evidence type="ECO:0000313" key="2">
    <source>
        <dbReference type="Proteomes" id="UP000284451"/>
    </source>
</evidence>
<organism evidence="1 2">
    <name type="scientific">Paenirhodobacter populi</name>
    <dbReference type="NCBI Taxonomy" id="2306993"/>
    <lineage>
        <taxon>Bacteria</taxon>
        <taxon>Pseudomonadati</taxon>
        <taxon>Pseudomonadota</taxon>
        <taxon>Alphaproteobacteria</taxon>
        <taxon>Rhodobacterales</taxon>
        <taxon>Rhodobacter group</taxon>
        <taxon>Paenirhodobacter</taxon>
    </lineage>
</organism>
<evidence type="ECO:0000313" key="1">
    <source>
        <dbReference type="EMBL" id="RWR26378.1"/>
    </source>
</evidence>
<evidence type="ECO:0008006" key="3">
    <source>
        <dbReference type="Google" id="ProtNLM"/>
    </source>
</evidence>
<reference evidence="1 2" key="2">
    <citation type="submission" date="2019-01" db="EMBL/GenBank/DDBJ databases">
        <authorList>
            <person name="Li Y."/>
        </authorList>
    </citation>
    <scope>NUCLEOTIDE SEQUENCE [LARGE SCALE GENOMIC DNA]</scope>
    <source>
        <strain evidence="1 2">07D10-4-3</strain>
    </source>
</reference>
<dbReference type="Proteomes" id="UP000284451">
    <property type="component" value="Unassembled WGS sequence"/>
</dbReference>
<comment type="caution">
    <text evidence="1">The sequence shown here is derived from an EMBL/GenBank/DDBJ whole genome shotgun (WGS) entry which is preliminary data.</text>
</comment>
<dbReference type="InterPro" id="IPR019292">
    <property type="entry name" value="McrC"/>
</dbReference>
<dbReference type="AlphaFoldDB" id="A0A443K0R7"/>
<gene>
    <name evidence="1" type="ORF">D2T29_20680</name>
</gene>
<reference evidence="1 2" key="1">
    <citation type="submission" date="2019-01" db="EMBL/GenBank/DDBJ databases">
        <title>Sinorhodobacter populi sp. nov. isolated from the symptomatic bark tissue of Populus euramericana canker.</title>
        <authorList>
            <person name="Xu G."/>
        </authorList>
    </citation>
    <scope>NUCLEOTIDE SEQUENCE [LARGE SCALE GENOMIC DNA]</scope>
    <source>
        <strain evidence="1 2">07D10-4-3</strain>
    </source>
</reference>
<name>A0A443K0R7_9RHOB</name>
<dbReference type="EMBL" id="SAUY01000046">
    <property type="protein sequence ID" value="RWR26378.1"/>
    <property type="molecule type" value="Genomic_DNA"/>
</dbReference>
<accession>A0A443K0R7</accession>
<proteinExistence type="predicted"/>
<protein>
    <recommendedName>
        <fullName evidence="3">Restriction endonuclease</fullName>
    </recommendedName>
</protein>